<keyword evidence="6 8" id="KW-0472">Membrane</keyword>
<dbReference type="NCBIfam" id="TIGR00813">
    <property type="entry name" value="sss"/>
    <property type="match status" value="1"/>
</dbReference>
<evidence type="ECO:0000256" key="6">
    <source>
        <dbReference type="ARBA" id="ARBA00023136"/>
    </source>
</evidence>
<gene>
    <name evidence="9" type="ORF">JMJ35_008628</name>
</gene>
<feature type="transmembrane region" description="Helical" evidence="8">
    <location>
        <begin position="603"/>
        <end position="628"/>
    </location>
</feature>
<evidence type="ECO:0000256" key="4">
    <source>
        <dbReference type="ARBA" id="ARBA00022692"/>
    </source>
</evidence>
<feature type="transmembrane region" description="Helical" evidence="8">
    <location>
        <begin position="254"/>
        <end position="275"/>
    </location>
</feature>
<dbReference type="PANTHER" id="PTHR46154:SF4">
    <property type="entry name" value="UREA ACTIVE TRANSPORTER"/>
    <property type="match status" value="1"/>
</dbReference>
<evidence type="ECO:0000256" key="2">
    <source>
        <dbReference type="ARBA" id="ARBA00006434"/>
    </source>
</evidence>
<sequence>MPITPPLSKGFGYGIVLGLGFAFAFGMILTTYVLKRYNREVQTSEMFSTAGRTVKSGLVASAVVSSWTWAATLLQSSGVAYRYGVSGPFWYASGATVQILLFATLAIELKRKAPNAHTFLEIIRARYGVYGHLVFTVFGLMTNILVTAMLLTGGSAVVTSLTGVPTAAACFLLPVGVVMYTIAGGIKATFLTDYVHTCMILIIILIFAFTAYTTNKNLGSPAKVYDLLTQAAKAHPVSGNADGSYLTMRSQEGAIFFVINLVGNFGTVFMDNGYYNKAIAASPVHALPGYVMGGLSWFAIPWLAATTMGLSALALESNPVFPTFPNRMPNDDVTAGLVLPYAAVALLGKGGAAATLLLVFMAVTSASSSEYIAVSSIFTYDIYQTYFNPQASGKMLINMAHSFVIIYAVLLAAFSTGLYYIGISMGYLYLMMGVIISSAVLPATLTLMWNKQNLAAAALSPILGLACSLIAWLVTAKKEYGNLSVASTGSNNPMLAGNVVALLSPCVFVPVLTYAFGPQNYDYKSMAAIRLANDADVAEAAHVDLEDIPGAATPTPTDHEAEQKKLQRASLIAKSMTCFLTFALLILWPMPMYGSGYIFSKKFFTGWVSVGILWMFCSAICVGLYPLFEGRHSMANTFKGIVKDLTGKRGAATLHGREGSGSEDSTPPVESDVKVATIVKEKEG</sequence>
<feature type="transmembrane region" description="Helical" evidence="8">
    <location>
        <begin position="454"/>
        <end position="475"/>
    </location>
</feature>
<dbReference type="GO" id="GO:0015204">
    <property type="term" value="F:urea transmembrane transporter activity"/>
    <property type="evidence" value="ECO:0007669"/>
    <property type="project" value="InterPro"/>
</dbReference>
<dbReference type="InterPro" id="IPR031155">
    <property type="entry name" value="DUR"/>
</dbReference>
<dbReference type="FunFam" id="1.20.1730.10:FF:000006">
    <property type="entry name" value="Urea active transporter"/>
    <property type="match status" value="1"/>
</dbReference>
<evidence type="ECO:0000256" key="1">
    <source>
        <dbReference type="ARBA" id="ARBA00004141"/>
    </source>
</evidence>
<dbReference type="CDD" id="cd11476">
    <property type="entry name" value="SLC5sbd_DUR3"/>
    <property type="match status" value="1"/>
</dbReference>
<comment type="subcellular location">
    <subcellularLocation>
        <location evidence="1">Membrane</location>
        <topology evidence="1">Multi-pass membrane protein</topology>
    </subcellularLocation>
</comment>
<evidence type="ECO:0000313" key="9">
    <source>
        <dbReference type="EMBL" id="KAK0509257.1"/>
    </source>
</evidence>
<evidence type="ECO:0000256" key="3">
    <source>
        <dbReference type="ARBA" id="ARBA00022448"/>
    </source>
</evidence>
<evidence type="ECO:0000256" key="8">
    <source>
        <dbReference type="SAM" id="Phobius"/>
    </source>
</evidence>
<evidence type="ECO:0008006" key="11">
    <source>
        <dbReference type="Google" id="ProtNLM"/>
    </source>
</evidence>
<dbReference type="EMBL" id="JAFEKC020000019">
    <property type="protein sequence ID" value="KAK0509257.1"/>
    <property type="molecule type" value="Genomic_DNA"/>
</dbReference>
<dbReference type="Pfam" id="PF00474">
    <property type="entry name" value="SSF"/>
    <property type="match status" value="1"/>
</dbReference>
<feature type="transmembrane region" description="Helical" evidence="8">
    <location>
        <begin position="403"/>
        <end position="421"/>
    </location>
</feature>
<dbReference type="GO" id="GO:0015606">
    <property type="term" value="F:spermidine transmembrane transporter activity"/>
    <property type="evidence" value="ECO:0007669"/>
    <property type="project" value="TreeGrafter"/>
</dbReference>
<keyword evidence="5 8" id="KW-1133">Transmembrane helix</keyword>
<feature type="transmembrane region" description="Helical" evidence="8">
    <location>
        <begin position="163"/>
        <end position="182"/>
    </location>
</feature>
<protein>
    <recommendedName>
        <fullName evidence="11">Urea active transporter</fullName>
    </recommendedName>
</protein>
<keyword evidence="3" id="KW-0813">Transport</keyword>
<comment type="caution">
    <text evidence="9">The sequence shown here is derived from an EMBL/GenBank/DDBJ whole genome shotgun (WGS) entry which is preliminary data.</text>
</comment>
<feature type="transmembrane region" description="Helical" evidence="8">
    <location>
        <begin position="54"/>
        <end position="74"/>
    </location>
</feature>
<dbReference type="Proteomes" id="UP001166286">
    <property type="component" value="Unassembled WGS sequence"/>
</dbReference>
<dbReference type="PANTHER" id="PTHR46154">
    <property type="match status" value="1"/>
</dbReference>
<feature type="transmembrane region" description="Helical" evidence="8">
    <location>
        <begin position="12"/>
        <end position="34"/>
    </location>
</feature>
<keyword evidence="4 8" id="KW-0812">Transmembrane</keyword>
<feature type="transmembrane region" description="Helical" evidence="8">
    <location>
        <begin position="287"/>
        <end position="315"/>
    </location>
</feature>
<dbReference type="AlphaFoldDB" id="A0AA39QU28"/>
<evidence type="ECO:0000313" key="10">
    <source>
        <dbReference type="Proteomes" id="UP001166286"/>
    </source>
</evidence>
<feature type="transmembrane region" description="Helical" evidence="8">
    <location>
        <begin position="89"/>
        <end position="109"/>
    </location>
</feature>
<feature type="transmembrane region" description="Helical" evidence="8">
    <location>
        <begin position="427"/>
        <end position="447"/>
    </location>
</feature>
<organism evidence="9 10">
    <name type="scientific">Cladonia borealis</name>
    <dbReference type="NCBI Taxonomy" id="184061"/>
    <lineage>
        <taxon>Eukaryota</taxon>
        <taxon>Fungi</taxon>
        <taxon>Dikarya</taxon>
        <taxon>Ascomycota</taxon>
        <taxon>Pezizomycotina</taxon>
        <taxon>Lecanoromycetes</taxon>
        <taxon>OSLEUM clade</taxon>
        <taxon>Lecanoromycetidae</taxon>
        <taxon>Lecanorales</taxon>
        <taxon>Lecanorineae</taxon>
        <taxon>Cladoniaceae</taxon>
        <taxon>Cladonia</taxon>
    </lineage>
</organism>
<evidence type="ECO:0000256" key="7">
    <source>
        <dbReference type="RuleBase" id="RU362091"/>
    </source>
</evidence>
<feature type="transmembrane region" description="Helical" evidence="8">
    <location>
        <begin position="571"/>
        <end position="591"/>
    </location>
</feature>
<dbReference type="InterPro" id="IPR038377">
    <property type="entry name" value="Na/Glc_symporter_sf"/>
</dbReference>
<keyword evidence="10" id="KW-1185">Reference proteome</keyword>
<feature type="transmembrane region" description="Helical" evidence="8">
    <location>
        <begin position="194"/>
        <end position="212"/>
    </location>
</feature>
<feature type="transmembrane region" description="Helical" evidence="8">
    <location>
        <begin position="129"/>
        <end position="151"/>
    </location>
</feature>
<name>A0AA39QU28_9LECA</name>
<dbReference type="GO" id="GO:0015489">
    <property type="term" value="F:putrescine transmembrane transporter activity"/>
    <property type="evidence" value="ECO:0007669"/>
    <property type="project" value="TreeGrafter"/>
</dbReference>
<comment type="similarity">
    <text evidence="2 7">Belongs to the sodium:solute symporter (SSF) (TC 2.A.21) family.</text>
</comment>
<dbReference type="PROSITE" id="PS50283">
    <property type="entry name" value="NA_SOLUT_SYMP_3"/>
    <property type="match status" value="1"/>
</dbReference>
<feature type="transmembrane region" description="Helical" evidence="8">
    <location>
        <begin position="495"/>
        <end position="516"/>
    </location>
</feature>
<dbReference type="GO" id="GO:0005886">
    <property type="term" value="C:plasma membrane"/>
    <property type="evidence" value="ECO:0007669"/>
    <property type="project" value="TreeGrafter"/>
</dbReference>
<dbReference type="InterPro" id="IPR001734">
    <property type="entry name" value="Na/solute_symporter"/>
</dbReference>
<feature type="transmembrane region" description="Helical" evidence="8">
    <location>
        <begin position="335"/>
        <end position="363"/>
    </location>
</feature>
<dbReference type="Gene3D" id="1.20.1730.10">
    <property type="entry name" value="Sodium/glucose cotransporter"/>
    <property type="match status" value="1"/>
</dbReference>
<proteinExistence type="inferred from homology"/>
<evidence type="ECO:0000256" key="5">
    <source>
        <dbReference type="ARBA" id="ARBA00022989"/>
    </source>
</evidence>
<reference evidence="9" key="1">
    <citation type="submission" date="2023-03" db="EMBL/GenBank/DDBJ databases">
        <title>Complete genome of Cladonia borealis.</title>
        <authorList>
            <person name="Park H."/>
        </authorList>
    </citation>
    <scope>NUCLEOTIDE SEQUENCE</scope>
    <source>
        <strain evidence="9">ANT050790</strain>
    </source>
</reference>
<accession>A0AA39QU28</accession>